<feature type="compositionally biased region" description="Basic residues" evidence="1">
    <location>
        <begin position="1598"/>
        <end position="1608"/>
    </location>
</feature>
<feature type="compositionally biased region" description="Basic residues" evidence="1">
    <location>
        <begin position="1237"/>
        <end position="1248"/>
    </location>
</feature>
<dbReference type="EMBL" id="MCFA01000181">
    <property type="protein sequence ID" value="ORY00589.1"/>
    <property type="molecule type" value="Genomic_DNA"/>
</dbReference>
<feature type="compositionally biased region" description="Low complexity" evidence="1">
    <location>
        <begin position="1448"/>
        <end position="1457"/>
    </location>
</feature>
<feature type="compositionally biased region" description="Basic residues" evidence="1">
    <location>
        <begin position="1819"/>
        <end position="1831"/>
    </location>
</feature>
<feature type="region of interest" description="Disordered" evidence="1">
    <location>
        <begin position="398"/>
        <end position="522"/>
    </location>
</feature>
<feature type="compositionally biased region" description="Basic and acidic residues" evidence="1">
    <location>
        <begin position="2403"/>
        <end position="2416"/>
    </location>
</feature>
<feature type="compositionally biased region" description="Basic and acidic residues" evidence="1">
    <location>
        <begin position="2138"/>
        <end position="2152"/>
    </location>
</feature>
<dbReference type="OrthoDB" id="3946803at2759"/>
<reference evidence="2 3" key="1">
    <citation type="submission" date="2016-07" db="EMBL/GenBank/DDBJ databases">
        <title>Pervasive Adenine N6-methylation of Active Genes in Fungi.</title>
        <authorList>
            <consortium name="DOE Joint Genome Institute"/>
            <person name="Mondo S.J."/>
            <person name="Dannebaum R.O."/>
            <person name="Kuo R.C."/>
            <person name="Labutti K."/>
            <person name="Haridas S."/>
            <person name="Kuo A."/>
            <person name="Salamov A."/>
            <person name="Ahrendt S.R."/>
            <person name="Lipzen A."/>
            <person name="Sullivan W."/>
            <person name="Andreopoulos W.B."/>
            <person name="Clum A."/>
            <person name="Lindquist E."/>
            <person name="Daum C."/>
            <person name="Ramamoorthy G.K."/>
            <person name="Gryganskyi A."/>
            <person name="Culley D."/>
            <person name="Magnuson J.K."/>
            <person name="James T.Y."/>
            <person name="O'Malley M.A."/>
            <person name="Stajich J.E."/>
            <person name="Spatafora J.W."/>
            <person name="Visel A."/>
            <person name="Grigoriev I.V."/>
        </authorList>
    </citation>
    <scope>NUCLEOTIDE SEQUENCE [LARGE SCALE GENOMIC DNA]</scope>
    <source>
        <strain evidence="2 3">CBS 115471</strain>
    </source>
</reference>
<feature type="compositionally biased region" description="Basic and acidic residues" evidence="1">
    <location>
        <begin position="1840"/>
        <end position="1863"/>
    </location>
</feature>
<keyword evidence="3" id="KW-1185">Reference proteome</keyword>
<accession>A0A1Y1YRJ7</accession>
<feature type="compositionally biased region" description="Basic and acidic residues" evidence="1">
    <location>
        <begin position="669"/>
        <end position="685"/>
    </location>
</feature>
<feature type="compositionally biased region" description="Basic residues" evidence="1">
    <location>
        <begin position="2014"/>
        <end position="2025"/>
    </location>
</feature>
<feature type="compositionally biased region" description="Pro residues" evidence="1">
    <location>
        <begin position="2417"/>
        <end position="2426"/>
    </location>
</feature>
<evidence type="ECO:0000313" key="2">
    <source>
        <dbReference type="EMBL" id="ORY00589.1"/>
    </source>
</evidence>
<dbReference type="Proteomes" id="UP000193144">
    <property type="component" value="Unassembled WGS sequence"/>
</dbReference>
<feature type="compositionally biased region" description="Basic and acidic residues" evidence="1">
    <location>
        <begin position="2097"/>
        <end position="2118"/>
    </location>
</feature>
<feature type="compositionally biased region" description="Basic residues" evidence="1">
    <location>
        <begin position="768"/>
        <end position="783"/>
    </location>
</feature>
<organism evidence="2 3">
    <name type="scientific">Clohesyomyces aquaticus</name>
    <dbReference type="NCBI Taxonomy" id="1231657"/>
    <lineage>
        <taxon>Eukaryota</taxon>
        <taxon>Fungi</taxon>
        <taxon>Dikarya</taxon>
        <taxon>Ascomycota</taxon>
        <taxon>Pezizomycotina</taxon>
        <taxon>Dothideomycetes</taxon>
        <taxon>Pleosporomycetidae</taxon>
        <taxon>Pleosporales</taxon>
        <taxon>Lindgomycetaceae</taxon>
        <taxon>Clohesyomyces</taxon>
    </lineage>
</organism>
<feature type="region of interest" description="Disordered" evidence="1">
    <location>
        <begin position="1635"/>
        <end position="1703"/>
    </location>
</feature>
<feature type="compositionally biased region" description="Basic and acidic residues" evidence="1">
    <location>
        <begin position="150"/>
        <end position="161"/>
    </location>
</feature>
<feature type="compositionally biased region" description="Basic and acidic residues" evidence="1">
    <location>
        <begin position="1679"/>
        <end position="1690"/>
    </location>
</feature>
<feature type="region of interest" description="Disordered" evidence="1">
    <location>
        <begin position="1396"/>
        <end position="1531"/>
    </location>
</feature>
<feature type="compositionally biased region" description="Basic and acidic residues" evidence="1">
    <location>
        <begin position="825"/>
        <end position="838"/>
    </location>
</feature>
<proteinExistence type="predicted"/>
<feature type="region of interest" description="Disordered" evidence="1">
    <location>
        <begin position="748"/>
        <end position="888"/>
    </location>
</feature>
<feature type="compositionally biased region" description="Basic and acidic residues" evidence="1">
    <location>
        <begin position="2213"/>
        <end position="2225"/>
    </location>
</feature>
<feature type="compositionally biased region" description="Polar residues" evidence="1">
    <location>
        <begin position="1351"/>
        <end position="1369"/>
    </location>
</feature>
<feature type="compositionally biased region" description="Polar residues" evidence="1">
    <location>
        <begin position="47"/>
        <end position="65"/>
    </location>
</feature>
<feature type="region of interest" description="Disordered" evidence="1">
    <location>
        <begin position="1314"/>
        <end position="1375"/>
    </location>
</feature>
<evidence type="ECO:0000256" key="1">
    <source>
        <dbReference type="SAM" id="MobiDB-lite"/>
    </source>
</evidence>
<gene>
    <name evidence="2" type="ORF">BCR34DRAFT_575526</name>
</gene>
<feature type="compositionally biased region" description="Basic residues" evidence="1">
    <location>
        <begin position="431"/>
        <end position="441"/>
    </location>
</feature>
<feature type="compositionally biased region" description="Polar residues" evidence="1">
    <location>
        <begin position="452"/>
        <end position="473"/>
    </location>
</feature>
<feature type="compositionally biased region" description="Basic residues" evidence="1">
    <location>
        <begin position="316"/>
        <end position="328"/>
    </location>
</feature>
<feature type="compositionally biased region" description="Basic and acidic residues" evidence="1">
    <location>
        <begin position="2353"/>
        <end position="2369"/>
    </location>
</feature>
<feature type="region of interest" description="Disordered" evidence="1">
    <location>
        <begin position="1"/>
        <end position="332"/>
    </location>
</feature>
<feature type="region of interest" description="Disordered" evidence="1">
    <location>
        <begin position="1747"/>
        <end position="1923"/>
    </location>
</feature>
<feature type="compositionally biased region" description="Basic residues" evidence="1">
    <location>
        <begin position="1910"/>
        <end position="1922"/>
    </location>
</feature>
<feature type="compositionally biased region" description="Polar residues" evidence="1">
    <location>
        <begin position="861"/>
        <end position="874"/>
    </location>
</feature>
<feature type="non-terminal residue" evidence="2">
    <location>
        <position position="1"/>
    </location>
</feature>
<comment type="caution">
    <text evidence="2">The sequence shown here is derived from an EMBL/GenBank/DDBJ whole genome shotgun (WGS) entry which is preliminary data.</text>
</comment>
<feature type="compositionally biased region" description="Basic and acidic residues" evidence="1">
    <location>
        <begin position="2434"/>
        <end position="2443"/>
    </location>
</feature>
<feature type="region of interest" description="Disordered" evidence="1">
    <location>
        <begin position="2340"/>
        <end position="2505"/>
    </location>
</feature>
<feature type="compositionally biased region" description="Basic and acidic residues" evidence="1">
    <location>
        <begin position="904"/>
        <end position="918"/>
    </location>
</feature>
<feature type="compositionally biased region" description="Basic residues" evidence="1">
    <location>
        <begin position="646"/>
        <end position="659"/>
    </location>
</feature>
<feature type="compositionally biased region" description="Basic and acidic residues" evidence="1">
    <location>
        <begin position="2068"/>
        <end position="2083"/>
    </location>
</feature>
<evidence type="ECO:0000313" key="3">
    <source>
        <dbReference type="Proteomes" id="UP000193144"/>
    </source>
</evidence>
<feature type="compositionally biased region" description="Polar residues" evidence="1">
    <location>
        <begin position="1781"/>
        <end position="1801"/>
    </location>
</feature>
<feature type="compositionally biased region" description="Basic residues" evidence="1">
    <location>
        <begin position="167"/>
        <end position="177"/>
    </location>
</feature>
<feature type="region of interest" description="Disordered" evidence="1">
    <location>
        <begin position="1982"/>
        <end position="2042"/>
    </location>
</feature>
<protein>
    <submittedName>
        <fullName evidence="2">Uncharacterized protein</fullName>
    </submittedName>
</protein>
<feature type="compositionally biased region" description="Basic residues" evidence="1">
    <location>
        <begin position="99"/>
        <end position="109"/>
    </location>
</feature>
<feature type="compositionally biased region" description="Basic residues" evidence="1">
    <location>
        <begin position="1042"/>
        <end position="1053"/>
    </location>
</feature>
<feature type="compositionally biased region" description="Basic and acidic residues" evidence="1">
    <location>
        <begin position="507"/>
        <end position="522"/>
    </location>
</feature>
<feature type="region of interest" description="Disordered" evidence="1">
    <location>
        <begin position="1583"/>
        <end position="1611"/>
    </location>
</feature>
<feature type="compositionally biased region" description="Basic and acidic residues" evidence="1">
    <location>
        <begin position="67"/>
        <end position="76"/>
    </location>
</feature>
<dbReference type="STRING" id="1231657.A0A1Y1YRJ7"/>
<name>A0A1Y1YRJ7_9PLEO</name>
<feature type="compositionally biased region" description="Low complexity" evidence="1">
    <location>
        <begin position="2474"/>
        <end position="2490"/>
    </location>
</feature>
<feature type="compositionally biased region" description="Basic residues" evidence="1">
    <location>
        <begin position="2119"/>
        <end position="2128"/>
    </location>
</feature>
<feature type="region of interest" description="Disordered" evidence="1">
    <location>
        <begin position="535"/>
        <end position="705"/>
    </location>
</feature>
<feature type="compositionally biased region" description="Basic and acidic residues" evidence="1">
    <location>
        <begin position="799"/>
        <end position="815"/>
    </location>
</feature>
<feature type="compositionally biased region" description="Basic and acidic residues" evidence="1">
    <location>
        <begin position="288"/>
        <end position="308"/>
    </location>
</feature>
<feature type="region of interest" description="Disordered" evidence="1">
    <location>
        <begin position="904"/>
        <end position="1172"/>
    </location>
</feature>
<feature type="compositionally biased region" description="Polar residues" evidence="1">
    <location>
        <begin position="1327"/>
        <end position="1342"/>
    </location>
</feature>
<feature type="compositionally biased region" description="Polar residues" evidence="1">
    <location>
        <begin position="2445"/>
        <end position="2454"/>
    </location>
</feature>
<feature type="region of interest" description="Disordered" evidence="1">
    <location>
        <begin position="2057"/>
        <end position="2281"/>
    </location>
</feature>
<feature type="region of interest" description="Disordered" evidence="1">
    <location>
        <begin position="1215"/>
        <end position="1264"/>
    </location>
</feature>
<sequence>FDSQNVAPELTEHLPTITTVPDAPTEDITRDVLPEGPQFAIEDRTQHLPTPSTVPEAASTDNIQDFLSKEPPHPTDAEASSGAPEEPSTDDWGFMSSKKDKKKGKKPKGKASGTATPVPDFIPKFQEESVSEPVIPTAVEEAPLISTPSAEHEQPTEDEWRSSSSKKDKKKSKKSKGKQSGAILEFDPEVEPERVALESAPIVADEIIPTADEGLPTPTPQAEAEQPSEEDWGSRVSKQDKKKGKKGKTSVPDSPAPELEEPFQGASATVSEEPVAQPVEPVDIIEPVLERSEETVEPQQVRDTDTSLEKPALSRKSSKKEKKAKKRSTALSWNEETFSDPLISAQPEESDILPVSELTEQPSLSEHIPIDLPTPFANPVEASEEIFKADRVTPLLEQAPQQVFDKQPPLPQEKVQERFAEDDWSATTPKNTKKSKDKKSKKQSESLDSDEVTQPQPSLTSTKESLPATQHTSEPPRVVESKNEAPAGIAPLPQPLDKSLDLVEESAPEHHQPQVIEEVHESTLPEQAVNLAHDETVKQSPTRELLVEEPSTQAEIVETPKEPEADDAWAAIGRKASKKSKKSKDESSQSVDLSEEPSASTTLEPGVLLEPSVTLLPIETEAISEPVTTEEAKKDQPEDLWASSSKKSKKDKKKGKKSKSTSGAATPVLEKESAVLEEPLGRDLDLVPDAQTIEQPPVEETESLEGILVTKGKQTTINETTVQPVKEPAFSLPETALADTPFIVNQVEEMQRSTPVEDLDELSIAPSSKKKSKKDKKGKKASKRTGLNIDGPSSSLPSRESEQTSIFREDLKDKQSLSPSQSVAIEEHADLATQDEPKPSTSPPRSPAQEAPQLPLAIESQDVSVSIPTQTPSQVLEKDQRSADAQALQDDVADFKQRSEALEKALETAEESQTRLLEEPQASRSSSFFDKGTKSKGSALDLSEPTTPTAEAVLSPQLSTQEQKTAPIEAPSSTVSKKDKKKRGKAAAFSWDEPLEERTTLLEGQDSIVDEPQNLETPEVLAQSLDAPQDRDLGDFSTPTRKLSKKDKKKKAKSTTFDSEKPLAPESESTSLHDTGEPIEKEDELVLSEAQTTIPEEPLTLEREPTLLSETREERSPPPIPKSTIESPEPAVEDKSKAAVTWDEPTVDALEKQVDPRPPTTPQEPILEEPKAKQVTLSWDEPGPFTAQAYDAPLHRGIIPGDSSVQAPILEAELTARSQPQEIPEEEAIGFSTPTRKLSKKDKKKKGKASAMIWDEPAEQPSEPLLAPEALEHIEGRQMSLSLASLPLAGRPIERAQIEISGVQQTEPVLPQTYAETQPSGREIELPSQQQIDTQETVQSEESLVPVSHNVEPQTPAGYQQESLPTSAQDHVHQEEVQTTEELISLPETQTALEQEAIKKSKSAALAWDEPTPTLEESTPVLETQDVLEPEAPIDDFKKGTAVVLDWNEPTPTLEELPPNEKDKKKGKKKNSTFDYAATEEPEKTQDPAQNVPLFSETTSDPQGDEEMVEDSADRSITQMDVPPSESIAPRIGDEISADTMLNQPVPEPEFRKSKKAFDNFEEPSIISEFQPNIMAMSTELEAPTPAAENEEFPFPAKKNKKEKHKSKQTSITFDELKQEISSSIIQEIVPQFVQEVSPPEPATSAKEPKMSSPPEAKRKGKIGKLAAMFEQSIPERQASSKKDGKEIEAPVKPLPQIGPDQMEIDDQNKESVLQGPIANRDMADKEHSIGPDETLQTIAEPRLKESGFDDSLVLNDPTFRRSTSPKGTRDISPEDDFSEFGQSLTEVAMASTQIFSQRKTSPGVLEEADPEELYPTSKKTKKAKGKKKKTSIPTTPADLDERATDQTETKPMEIEEADRFYDESLINAMSREQPIQFEPKHTAPFEQIESLNATPIEEEPEPSWASSKTKGKKAKKDKKRTSLAQDIIETSTVEAPAIEAPTVVPFAVETPVDVSKTSPLEPEMRKSPQQEVLTDTLAKKATLDMGDEMDKDQLQPAKRTKEAEDIWGEQSNKKSKKGKGKLKRPTTPLLESEQLAETEDWETAGSTALLVAGAAALQEKQGSRRVHVGEELEPVKTTDPKSLRGQPAEYPFPDVRQPEEIKASDTEQVKTSRDVKAKKGKKDKRKSGTVEQEEIMQEIKHEKEELARDDATVQSRDQAPESGQAPIYEPIADIHDAHVTPFDTGARDLENELATRTSPSAKRRVSTPETQPEEKQKPHTHHESAPFLRTFPDIDTSQPISDGSIAEASAPPPLSRGHSPIIEPTCGYYDPGSATTDDDRTVERISRHVSAERAISQHQELSSFMERTSHLFDSSPSTRSYVESPLVVTKGRKHDIAAAVEPSASPKPALKQHMDRSSPTRQTPHKEPIPSMFGDPRERQSEKTATYSTPRHVKTPNPQLDTIKESRRPISDRLKSPPPVTPTPDSPWQQVHGDQRMGEERSPSVLSDRSAGNITRFRTPDHLRTMSPASDRAQSAGATAAIAGLASSSKYDPIRGQGKGRADMPDVYVSSYAVRRV</sequence>
<feature type="compositionally biased region" description="Basic and acidic residues" evidence="1">
    <location>
        <begin position="1100"/>
        <end position="1116"/>
    </location>
</feature>